<dbReference type="AlphaFoldDB" id="A0A1Z3U557"/>
<dbReference type="EMBL" id="CP022048">
    <property type="protein sequence ID" value="ASE38423.2"/>
    <property type="molecule type" value="Genomic_DNA"/>
</dbReference>
<reference evidence="2" key="1">
    <citation type="submission" date="2017-06" db="EMBL/GenBank/DDBJ databases">
        <title>FDA dAtabase for Regulatory Grade micrObial Sequences (FDA-ARGOS): Supporting development and validation of Infectious Disease Dx tests.</title>
        <authorList>
            <person name="Minogue T."/>
            <person name="Wolcott M."/>
            <person name="Wasieloski L."/>
            <person name="Aguilar W."/>
            <person name="Moore D."/>
            <person name="Tallon L."/>
            <person name="Sadzewicz L."/>
            <person name="Sengamalay N."/>
            <person name="Ott S."/>
            <person name="Godinez A."/>
            <person name="Nagaraj S."/>
            <person name="Nadendla S."/>
            <person name="Geyer C."/>
            <person name="Sichtig H."/>
        </authorList>
    </citation>
    <scope>NUCLEOTIDE SEQUENCE [LARGE SCALE GENOMIC DNA]</scope>
    <source>
        <strain evidence="2">FDAARGOS_289</strain>
    </source>
</reference>
<dbReference type="Proteomes" id="UP000197050">
    <property type="component" value="Chromosome"/>
</dbReference>
<dbReference type="GeneID" id="34013220"/>
<dbReference type="RefSeq" id="WP_105625166.1">
    <property type="nucleotide sequence ID" value="NZ_CP022048.2"/>
</dbReference>
<accession>A0A1Z3U557</accession>
<dbReference type="KEGG" id="bvc:CEP68_02265"/>
<organism evidence="1 2">
    <name type="scientific">Brevundimonas vesicularis</name>
    <name type="common">Pseudomonas vesicularis</name>
    <dbReference type="NCBI Taxonomy" id="41276"/>
    <lineage>
        <taxon>Bacteria</taxon>
        <taxon>Pseudomonadati</taxon>
        <taxon>Pseudomonadota</taxon>
        <taxon>Alphaproteobacteria</taxon>
        <taxon>Caulobacterales</taxon>
        <taxon>Caulobacteraceae</taxon>
        <taxon>Brevundimonas</taxon>
    </lineage>
</organism>
<proteinExistence type="predicted"/>
<sequence length="811" mass="83607">MTTTPSPSITSYALTGSAVGPFATGWRYADAGDIRVWIEVNGAAGAPLTAGADYTVTAADPLVSGGSVSLSPSLTPIGGWSAGTRLILRRRTPRRQAVALPDTEGHKPRATERALDKQMRIAEEDRDDLDRALLLAPGAGGEVAWAPGDGERFITIGADGRPVARTRPDDFDGLNKLNRLGDNADDPAVFKDNLEIVDLAPGPQAVVPGLRMSADFVRSSGVYDPTFEAGQWAGGKVRGGLVLERTFGPEASSPVEVPQPGFLSVVNMDGAGSNTDGVAVMGIVNARQSGDVGFGANFIASNKPGANGCKLVGLEGDVQGTPGTTPGAGCAGAYFNVFNWNIAGAGIQFGAHGGSWGNVIKLGGTNANGAGLSFNGDYEVADTALNLTVGTFTTAAVLFGNGRQKGAAWQGPGVDRARSYVDGAGRWRFVLADAALLVRDKADNTSAMEVSTAGVAIGAAAVLGAAKLNVTADFSLDGVMVGRFASADNYSGVEIYTGRGAAGNAANTGLRVRADSVTGRAINAGGTVNASGADYAEYERKSADLLASGRDVIKGDVVGFDAEGRLTDRWDQAISFQIKSTRPALCGGDEVFDGLPSAPERPIFTPPAYAGAPDPGKTPPQPRVSKERLEAKVALMERTAALVPFVDPAATPAEVEAMLSADPEWAAARATLIAIEADIAEEAARLEAEWAAAVAIRLEDEAAHAEAVAAAQAVFETETLPAWQAAYAGWSAVMDEARAPFDRIAYAGKVPVNIQGATVGQYLVPVEAPGGGITAQAVNAADLTPEQSLIRLGRVRRVLADGRPEIVVSVG</sequence>
<gene>
    <name evidence="1" type="ORF">CEP68_02265</name>
</gene>
<name>A0A1Z3U557_BREVE</name>
<evidence type="ECO:0000313" key="1">
    <source>
        <dbReference type="EMBL" id="ASE38423.2"/>
    </source>
</evidence>
<protein>
    <submittedName>
        <fullName evidence="1">Uncharacterized protein</fullName>
    </submittedName>
</protein>
<evidence type="ECO:0000313" key="2">
    <source>
        <dbReference type="Proteomes" id="UP000197050"/>
    </source>
</evidence>